<dbReference type="SUPFAM" id="SSF46894">
    <property type="entry name" value="C-terminal effector domain of the bipartite response regulators"/>
    <property type="match status" value="1"/>
</dbReference>
<evidence type="ECO:0000256" key="2">
    <source>
        <dbReference type="ARBA" id="ARBA00023012"/>
    </source>
</evidence>
<dbReference type="GO" id="GO:0000156">
    <property type="term" value="F:phosphorelay response regulator activity"/>
    <property type="evidence" value="ECO:0007669"/>
    <property type="project" value="TreeGrafter"/>
</dbReference>
<evidence type="ECO:0000256" key="1">
    <source>
        <dbReference type="ARBA" id="ARBA00022553"/>
    </source>
</evidence>
<dbReference type="GO" id="GO:0006355">
    <property type="term" value="P:regulation of DNA-templated transcription"/>
    <property type="evidence" value="ECO:0007669"/>
    <property type="project" value="InterPro"/>
</dbReference>
<dbReference type="Gene3D" id="3.40.50.2300">
    <property type="match status" value="1"/>
</dbReference>
<evidence type="ECO:0000259" key="6">
    <source>
        <dbReference type="PROSITE" id="PS50110"/>
    </source>
</evidence>
<accession>A0A644U3R7</accession>
<gene>
    <name evidence="8" type="primary">regX3_6</name>
    <name evidence="8" type="ORF">SDC9_19473</name>
</gene>
<dbReference type="CDD" id="cd17574">
    <property type="entry name" value="REC_OmpR"/>
    <property type="match status" value="1"/>
</dbReference>
<dbReference type="Gene3D" id="1.10.10.10">
    <property type="entry name" value="Winged helix-like DNA-binding domain superfamily/Winged helix DNA-binding domain"/>
    <property type="match status" value="1"/>
</dbReference>
<organism evidence="8">
    <name type="scientific">bioreactor metagenome</name>
    <dbReference type="NCBI Taxonomy" id="1076179"/>
    <lineage>
        <taxon>unclassified sequences</taxon>
        <taxon>metagenomes</taxon>
        <taxon>ecological metagenomes</taxon>
    </lineage>
</organism>
<keyword evidence="5" id="KW-0804">Transcription</keyword>
<dbReference type="Pfam" id="PF00072">
    <property type="entry name" value="Response_reg"/>
    <property type="match status" value="1"/>
</dbReference>
<comment type="caution">
    <text evidence="8">The sequence shown here is derived from an EMBL/GenBank/DDBJ whole genome shotgun (WGS) entry which is preliminary data.</text>
</comment>
<evidence type="ECO:0000259" key="7">
    <source>
        <dbReference type="PROSITE" id="PS51755"/>
    </source>
</evidence>
<reference evidence="8" key="1">
    <citation type="submission" date="2019-08" db="EMBL/GenBank/DDBJ databases">
        <authorList>
            <person name="Kucharzyk K."/>
            <person name="Murdoch R.W."/>
            <person name="Higgins S."/>
            <person name="Loffler F."/>
        </authorList>
    </citation>
    <scope>NUCLEOTIDE SEQUENCE</scope>
</reference>
<dbReference type="InterPro" id="IPR001789">
    <property type="entry name" value="Sig_transdc_resp-reg_receiver"/>
</dbReference>
<keyword evidence="2" id="KW-0902">Two-component regulatory system</keyword>
<dbReference type="PANTHER" id="PTHR48111">
    <property type="entry name" value="REGULATOR OF RPOS"/>
    <property type="match status" value="1"/>
</dbReference>
<dbReference type="SMART" id="SM00862">
    <property type="entry name" value="Trans_reg_C"/>
    <property type="match status" value="1"/>
</dbReference>
<name>A0A644U3R7_9ZZZZ</name>
<dbReference type="CDD" id="cd00383">
    <property type="entry name" value="trans_reg_C"/>
    <property type="match status" value="1"/>
</dbReference>
<dbReference type="InterPro" id="IPR036388">
    <property type="entry name" value="WH-like_DNA-bd_sf"/>
</dbReference>
<dbReference type="EMBL" id="VSSQ01000074">
    <property type="protein sequence ID" value="MPL73667.1"/>
    <property type="molecule type" value="Genomic_DNA"/>
</dbReference>
<evidence type="ECO:0000256" key="4">
    <source>
        <dbReference type="ARBA" id="ARBA00023125"/>
    </source>
</evidence>
<dbReference type="InterPro" id="IPR011006">
    <property type="entry name" value="CheY-like_superfamily"/>
</dbReference>
<dbReference type="GO" id="GO:0005829">
    <property type="term" value="C:cytosol"/>
    <property type="evidence" value="ECO:0007669"/>
    <property type="project" value="TreeGrafter"/>
</dbReference>
<feature type="domain" description="OmpR/PhoB-type" evidence="7">
    <location>
        <begin position="122"/>
        <end position="221"/>
    </location>
</feature>
<keyword evidence="1" id="KW-0597">Phosphoprotein</keyword>
<feature type="domain" description="Response regulatory" evidence="6">
    <location>
        <begin position="4"/>
        <end position="118"/>
    </location>
</feature>
<keyword evidence="4" id="KW-0238">DNA-binding</keyword>
<evidence type="ECO:0000256" key="3">
    <source>
        <dbReference type="ARBA" id="ARBA00023015"/>
    </source>
</evidence>
<keyword evidence="3" id="KW-0805">Transcription regulation</keyword>
<evidence type="ECO:0000256" key="5">
    <source>
        <dbReference type="ARBA" id="ARBA00023163"/>
    </source>
</evidence>
<dbReference type="PANTHER" id="PTHR48111:SF1">
    <property type="entry name" value="TWO-COMPONENT RESPONSE REGULATOR ORR33"/>
    <property type="match status" value="1"/>
</dbReference>
<sequence>MEYKILLVEDDDNSALLISNFLEEFDFIVDIVNTVTDAISNINFNKYSIILLDINLPDFNGFEVLKFVNKNKKNIPILVLSAYSDKNTKLQAFKLGASDYMVKPIDPEELEARIWVQLKNSSNFISNATKKSSFEINDNVISFNEEPLKLTKTEFEILSFLIKHKNQIVKREKLLDFLSSIIQSDRSLDYHIKNIRIKLGDNGANPKYLLTEYGVGYKLVF</sequence>
<dbReference type="PROSITE" id="PS51755">
    <property type="entry name" value="OMPR_PHOB"/>
    <property type="match status" value="1"/>
</dbReference>
<dbReference type="InterPro" id="IPR039420">
    <property type="entry name" value="WalR-like"/>
</dbReference>
<proteinExistence type="predicted"/>
<dbReference type="InterPro" id="IPR001867">
    <property type="entry name" value="OmpR/PhoB-type_DNA-bd"/>
</dbReference>
<dbReference type="SMART" id="SM00448">
    <property type="entry name" value="REC"/>
    <property type="match status" value="1"/>
</dbReference>
<evidence type="ECO:0000313" key="8">
    <source>
        <dbReference type="EMBL" id="MPL73667.1"/>
    </source>
</evidence>
<dbReference type="GO" id="GO:0000976">
    <property type="term" value="F:transcription cis-regulatory region binding"/>
    <property type="evidence" value="ECO:0007669"/>
    <property type="project" value="TreeGrafter"/>
</dbReference>
<dbReference type="PROSITE" id="PS50110">
    <property type="entry name" value="RESPONSE_REGULATORY"/>
    <property type="match status" value="1"/>
</dbReference>
<dbReference type="GO" id="GO:0032993">
    <property type="term" value="C:protein-DNA complex"/>
    <property type="evidence" value="ECO:0007669"/>
    <property type="project" value="TreeGrafter"/>
</dbReference>
<protein>
    <submittedName>
        <fullName evidence="8">Sensory transduction protein regX3</fullName>
    </submittedName>
</protein>
<dbReference type="AlphaFoldDB" id="A0A644U3R7"/>
<dbReference type="SUPFAM" id="SSF52172">
    <property type="entry name" value="CheY-like"/>
    <property type="match status" value="1"/>
</dbReference>
<dbReference type="InterPro" id="IPR016032">
    <property type="entry name" value="Sig_transdc_resp-reg_C-effctor"/>
</dbReference>
<dbReference type="Pfam" id="PF00486">
    <property type="entry name" value="Trans_reg_C"/>
    <property type="match status" value="1"/>
</dbReference>